<dbReference type="EMBL" id="JARKHS020036529">
    <property type="protein sequence ID" value="KAK8756029.1"/>
    <property type="molecule type" value="Genomic_DNA"/>
</dbReference>
<gene>
    <name evidence="1" type="ORF">V5799_001268</name>
</gene>
<dbReference type="Proteomes" id="UP001321473">
    <property type="component" value="Unassembled WGS sequence"/>
</dbReference>
<proteinExistence type="predicted"/>
<protein>
    <submittedName>
        <fullName evidence="1">Uncharacterized protein</fullName>
    </submittedName>
</protein>
<reference evidence="1 2" key="1">
    <citation type="journal article" date="2023" name="Arcadia Sci">
        <title>De novo assembly of a long-read Amblyomma americanum tick genome.</title>
        <authorList>
            <person name="Chou S."/>
            <person name="Poskanzer K.E."/>
            <person name="Rollins M."/>
            <person name="Thuy-Boun P.S."/>
        </authorList>
    </citation>
    <scope>NUCLEOTIDE SEQUENCE [LARGE SCALE GENOMIC DNA]</scope>
    <source>
        <strain evidence="1">F_SG_1</strain>
        <tissue evidence="1">Salivary glands</tissue>
    </source>
</reference>
<evidence type="ECO:0000313" key="2">
    <source>
        <dbReference type="Proteomes" id="UP001321473"/>
    </source>
</evidence>
<organism evidence="1 2">
    <name type="scientific">Amblyomma americanum</name>
    <name type="common">Lone star tick</name>
    <dbReference type="NCBI Taxonomy" id="6943"/>
    <lineage>
        <taxon>Eukaryota</taxon>
        <taxon>Metazoa</taxon>
        <taxon>Ecdysozoa</taxon>
        <taxon>Arthropoda</taxon>
        <taxon>Chelicerata</taxon>
        <taxon>Arachnida</taxon>
        <taxon>Acari</taxon>
        <taxon>Parasitiformes</taxon>
        <taxon>Ixodida</taxon>
        <taxon>Ixodoidea</taxon>
        <taxon>Ixodidae</taxon>
        <taxon>Amblyomminae</taxon>
        <taxon>Amblyomma</taxon>
    </lineage>
</organism>
<keyword evidence="2" id="KW-1185">Reference proteome</keyword>
<sequence length="321" mass="34503">MLGALARDLRSAPLLSTAIKGLSWMNLATGHGGTARMRHADNPFVLIVQLPFGLLLHVGDGDTAQAGVTRTAQGHIGTQSHVLDSPPYSWWELHRQHRKEACSEVLARGLRSAPLLSTAIEGLSWMNLATGHGGTACLRQAGNPFVLIVQLSFGLLLHAGDGDTAQAGVTRTAQGLIGTQCHVLDSPPYSSWELHRQKRKEACSEHLARDLRSAPLLSTAIKGLSSVNLPTGHGCSASIRHADNRFVLIVQLSFGLLLHAGDGDTAQAGVDRTAQGLIGTQCHVLDSPPYSSWELHSQHRKEGCSELWHVICVQRHCSQPL</sequence>
<accession>A0AAQ4D0N9</accession>
<comment type="caution">
    <text evidence="1">The sequence shown here is derived from an EMBL/GenBank/DDBJ whole genome shotgun (WGS) entry which is preliminary data.</text>
</comment>
<evidence type="ECO:0000313" key="1">
    <source>
        <dbReference type="EMBL" id="KAK8756029.1"/>
    </source>
</evidence>
<dbReference type="AlphaFoldDB" id="A0AAQ4D0N9"/>
<name>A0AAQ4D0N9_AMBAM</name>